<feature type="transmembrane region" description="Helical" evidence="1">
    <location>
        <begin position="68"/>
        <end position="90"/>
    </location>
</feature>
<feature type="transmembrane region" description="Helical" evidence="1">
    <location>
        <begin position="96"/>
        <end position="114"/>
    </location>
</feature>
<dbReference type="RefSeq" id="WP_203701391.1">
    <property type="nucleotide sequence ID" value="NZ_BAAALU010000007.1"/>
</dbReference>
<keyword evidence="1" id="KW-0472">Membrane</keyword>
<proteinExistence type="predicted"/>
<evidence type="ECO:0008006" key="4">
    <source>
        <dbReference type="Google" id="ProtNLM"/>
    </source>
</evidence>
<dbReference type="EMBL" id="BONC01000008">
    <property type="protein sequence ID" value="GIF55590.1"/>
    <property type="molecule type" value="Genomic_DNA"/>
</dbReference>
<name>A0ABQ4BYN0_9ACTN</name>
<reference evidence="2 3" key="1">
    <citation type="submission" date="2021-01" db="EMBL/GenBank/DDBJ databases">
        <title>Whole genome shotgun sequence of Asanoa iriomotensis NBRC 100142.</title>
        <authorList>
            <person name="Komaki H."/>
            <person name="Tamura T."/>
        </authorList>
    </citation>
    <scope>NUCLEOTIDE SEQUENCE [LARGE SCALE GENOMIC DNA]</scope>
    <source>
        <strain evidence="2 3">NBRC 100142</strain>
    </source>
</reference>
<protein>
    <recommendedName>
        <fullName evidence="4">SMODS and SLOG-associating 2TM effector domain-containing protein</fullName>
    </recommendedName>
</protein>
<comment type="caution">
    <text evidence="2">The sequence shown here is derived from an EMBL/GenBank/DDBJ whole genome shotgun (WGS) entry which is preliminary data.</text>
</comment>
<dbReference type="Proteomes" id="UP000624325">
    <property type="component" value="Unassembled WGS sequence"/>
</dbReference>
<evidence type="ECO:0000256" key="1">
    <source>
        <dbReference type="SAM" id="Phobius"/>
    </source>
</evidence>
<accession>A0ABQ4BYN0</accession>
<gene>
    <name evidence="2" type="ORF">Air01nite_16850</name>
</gene>
<evidence type="ECO:0000313" key="3">
    <source>
        <dbReference type="Proteomes" id="UP000624325"/>
    </source>
</evidence>
<keyword evidence="3" id="KW-1185">Reference proteome</keyword>
<evidence type="ECO:0000313" key="2">
    <source>
        <dbReference type="EMBL" id="GIF55590.1"/>
    </source>
</evidence>
<keyword evidence="1" id="KW-1133">Transmembrane helix</keyword>
<keyword evidence="1" id="KW-0812">Transmembrane</keyword>
<organism evidence="2 3">
    <name type="scientific">Asanoa iriomotensis</name>
    <dbReference type="NCBI Taxonomy" id="234613"/>
    <lineage>
        <taxon>Bacteria</taxon>
        <taxon>Bacillati</taxon>
        <taxon>Actinomycetota</taxon>
        <taxon>Actinomycetes</taxon>
        <taxon>Micromonosporales</taxon>
        <taxon>Micromonosporaceae</taxon>
        <taxon>Asanoa</taxon>
    </lineage>
</organism>
<sequence length="173" mass="18200">MTTDPYEIASRLRNAAVRARTLSGDFQHTWWFGGPNRSTAVANLERAAAHLDQAAAALAGSAPPAKRVMIASAVSTGTWAAVTAAVLLVIPDPGLPEVIVGAVLAGFLAADILGRVRSKVRLRRLTAEPAVPPTVPAAERLRQIRAAVDELLPAAEHNEAAVEHVRGAQVWLA</sequence>